<feature type="transmembrane region" description="Helical" evidence="9">
    <location>
        <begin position="17"/>
        <end position="37"/>
    </location>
</feature>
<feature type="transmembrane region" description="Helical" evidence="9">
    <location>
        <begin position="585"/>
        <end position="603"/>
    </location>
</feature>
<feature type="transmembrane region" description="Helical" evidence="9">
    <location>
        <begin position="615"/>
        <end position="634"/>
    </location>
</feature>
<evidence type="ECO:0000256" key="1">
    <source>
        <dbReference type="ARBA" id="ARBA00004141"/>
    </source>
</evidence>
<feature type="transmembrane region" description="Helical" evidence="9">
    <location>
        <begin position="502"/>
        <end position="520"/>
    </location>
</feature>
<evidence type="ECO:0000256" key="6">
    <source>
        <dbReference type="ARBA" id="ARBA00023136"/>
    </source>
</evidence>
<name>A0A8H7VS96_9FUNG</name>
<accession>A0A8H7VS96</accession>
<evidence type="ECO:0000313" key="12">
    <source>
        <dbReference type="Proteomes" id="UP000613177"/>
    </source>
</evidence>
<evidence type="ECO:0000256" key="3">
    <source>
        <dbReference type="ARBA" id="ARBA00022679"/>
    </source>
</evidence>
<comment type="caution">
    <text evidence="11">The sequence shown here is derived from an EMBL/GenBank/DDBJ whole genome shotgun (WGS) entry which is preliminary data.</text>
</comment>
<organism evidence="11 12">
    <name type="scientific">Thamnidium elegans</name>
    <dbReference type="NCBI Taxonomy" id="101142"/>
    <lineage>
        <taxon>Eukaryota</taxon>
        <taxon>Fungi</taxon>
        <taxon>Fungi incertae sedis</taxon>
        <taxon>Mucoromycota</taxon>
        <taxon>Mucoromycotina</taxon>
        <taxon>Mucoromycetes</taxon>
        <taxon>Mucorales</taxon>
        <taxon>Mucorineae</taxon>
        <taxon>Mucoraceae</taxon>
        <taxon>Thamnidium</taxon>
    </lineage>
</organism>
<feature type="transmembrane region" description="Helical" evidence="9">
    <location>
        <begin position="848"/>
        <end position="865"/>
    </location>
</feature>
<dbReference type="InterPro" id="IPR012419">
    <property type="entry name" value="Cas1_AcylTrans_dom"/>
</dbReference>
<feature type="transmembrane region" description="Helical" evidence="9">
    <location>
        <begin position="424"/>
        <end position="444"/>
    </location>
</feature>
<keyword evidence="12" id="KW-1185">Reference proteome</keyword>
<keyword evidence="5 9" id="KW-1133">Transmembrane helix</keyword>
<proteinExistence type="inferred from homology"/>
<dbReference type="PANTHER" id="PTHR13533">
    <property type="entry name" value="N-ACETYLNEURAMINATE 9-O-ACETYLTRANSFERASE"/>
    <property type="match status" value="1"/>
</dbReference>
<keyword evidence="6 9" id="KW-0472">Membrane</keyword>
<feature type="transmembrane region" description="Helical" evidence="9">
    <location>
        <begin position="383"/>
        <end position="403"/>
    </location>
</feature>
<dbReference type="Proteomes" id="UP000613177">
    <property type="component" value="Unassembled WGS sequence"/>
</dbReference>
<dbReference type="PANTHER" id="PTHR13533:SF1">
    <property type="entry name" value="N-ACETYLNEURAMINATE 9-O-ACETYLTRANSFERASE"/>
    <property type="match status" value="1"/>
</dbReference>
<gene>
    <name evidence="11" type="ORF">INT48_004341</name>
</gene>
<comment type="subcellular location">
    <subcellularLocation>
        <location evidence="1">Membrane</location>
        <topology evidence="1">Multi-pass membrane protein</topology>
    </subcellularLocation>
</comment>
<keyword evidence="7" id="KW-0325">Glycoprotein</keyword>
<evidence type="ECO:0000256" key="5">
    <source>
        <dbReference type="ARBA" id="ARBA00022989"/>
    </source>
</evidence>
<comment type="similarity">
    <text evidence="2">Belongs to the PC-esterase family. CASD1 subfamily.</text>
</comment>
<keyword evidence="4 9" id="KW-0812">Transmembrane</keyword>
<feature type="domain" description="Cas1p 10 TM acyl transferase" evidence="10">
    <location>
        <begin position="296"/>
        <end position="755"/>
    </location>
</feature>
<dbReference type="GO" id="GO:0016740">
    <property type="term" value="F:transferase activity"/>
    <property type="evidence" value="ECO:0007669"/>
    <property type="project" value="UniProtKB-KW"/>
</dbReference>
<evidence type="ECO:0000259" key="10">
    <source>
        <dbReference type="Pfam" id="PF07779"/>
    </source>
</evidence>
<dbReference type="Pfam" id="PF07779">
    <property type="entry name" value="Cas1_AcylT"/>
    <property type="match status" value="1"/>
</dbReference>
<sequence length="867" mass="99318">MAGSQTTANNKSLKTGIHILISALLALLLSFSILRYITEPQDNDRCHGMLNQGKWMTEEYKEWQPSGCLAKKYGTQDISHCIGHSKVIYIGDSIMREQYYSMAEFLGLTKPSRQQIHEDQTTYSKKHDVTFEMWWDPYLNTSKTIDLLKGKSKTKPSILIMGSGVWYMRRTGANYLSGWKEAIDRIFDGASQHTIADRILLSPVEIVQRDLLSKERINTLTHDKITIMNNYLKERENTLYNPVTPLVVPFVWNEIVISSKNQTLDGLHFLEPVTRAQAQLALNYRCNEQLAPKTFPMDTTCCFTYPTPVWYQSTIFLFFLIFVPIGFFVLYSSSAIDQIIRCLSLVFPSSYETLIALFIFGLSLIYMYLGDRSQLFGKIYKQFNVSTFSSLMMIMVVLGAATVKSNHDQNKDAGFLNRDQTDEWKGWMQLIILIYHFIGASRIPGIYNPVRVLVAAYLFQTGYGHFFFFYKKADFGAARVLNVMVRLNMLTCVLAYTMKTDYLFYYFSPLVSFWFGVIWITMRIMSRYNKKAAFLLTKMAVMAILTGFIIHYPGILEAVFNALSFLFKIKWDVVEWRFRLSLDAWIVYIGMLCAYATIQLGEYKISQNHPSIWKVAKVFALILSAVSMVGFFIFELTQSKTSYTVYHPYISWIPILSFVIIRNFSRRGRNTYSRFFAFIGKISLETFIGQFHMWLAADTKALLVVLPNASWVVKSSIGWWINLLVSSLVFVFICYHLSQATGTLTRWICSGAQKSQSTAAAAGPTTTKTTTNNADSVPLLPTNSKDEGDDSSSSSSLNDKPVQGGPAKLMVERDSEDSVIDIDSPWDDSLYEKPVWYKTMYHSIVQNYWIRSMIYLILMGVVNRFCV</sequence>
<feature type="transmembrane region" description="Helical" evidence="9">
    <location>
        <begin position="717"/>
        <end position="737"/>
    </location>
</feature>
<dbReference type="GO" id="GO:0005975">
    <property type="term" value="P:carbohydrate metabolic process"/>
    <property type="evidence" value="ECO:0007669"/>
    <property type="project" value="UniProtKB-ARBA"/>
</dbReference>
<feature type="transmembrane region" description="Helical" evidence="9">
    <location>
        <begin position="676"/>
        <end position="697"/>
    </location>
</feature>
<feature type="region of interest" description="Disordered" evidence="8">
    <location>
        <begin position="759"/>
        <end position="806"/>
    </location>
</feature>
<feature type="transmembrane region" description="Helical" evidence="9">
    <location>
        <begin position="450"/>
        <end position="470"/>
    </location>
</feature>
<evidence type="ECO:0000256" key="7">
    <source>
        <dbReference type="ARBA" id="ARBA00023180"/>
    </source>
</evidence>
<dbReference type="GO" id="GO:0016020">
    <property type="term" value="C:membrane"/>
    <property type="evidence" value="ECO:0007669"/>
    <property type="project" value="UniProtKB-SubCell"/>
</dbReference>
<keyword evidence="3" id="KW-0808">Transferase</keyword>
<dbReference type="AlphaFoldDB" id="A0A8H7VS96"/>
<evidence type="ECO:0000256" key="8">
    <source>
        <dbReference type="SAM" id="MobiDB-lite"/>
    </source>
</evidence>
<dbReference type="GO" id="GO:0005794">
    <property type="term" value="C:Golgi apparatus"/>
    <property type="evidence" value="ECO:0007669"/>
    <property type="project" value="UniProtKB-ARBA"/>
</dbReference>
<evidence type="ECO:0000313" key="11">
    <source>
        <dbReference type="EMBL" id="KAG2229507.1"/>
    </source>
</evidence>
<evidence type="ECO:0000256" key="2">
    <source>
        <dbReference type="ARBA" id="ARBA00010666"/>
    </source>
</evidence>
<feature type="transmembrane region" description="Helical" evidence="9">
    <location>
        <begin position="646"/>
        <end position="664"/>
    </location>
</feature>
<feature type="compositionally biased region" description="Low complexity" evidence="8">
    <location>
        <begin position="759"/>
        <end position="774"/>
    </location>
</feature>
<feature type="transmembrane region" description="Helical" evidence="9">
    <location>
        <begin position="532"/>
        <end position="552"/>
    </location>
</feature>
<evidence type="ECO:0000256" key="4">
    <source>
        <dbReference type="ARBA" id="ARBA00022692"/>
    </source>
</evidence>
<feature type="transmembrane region" description="Helical" evidence="9">
    <location>
        <begin position="309"/>
        <end position="331"/>
    </location>
</feature>
<reference evidence="11" key="1">
    <citation type="submission" date="2021-01" db="EMBL/GenBank/DDBJ databases">
        <title>Metabolic potential, ecology and presence of endohyphal bacteria is reflected in genomic diversity of Mucoromycotina.</title>
        <authorList>
            <person name="Muszewska A."/>
            <person name="Okrasinska A."/>
            <person name="Steczkiewicz K."/>
            <person name="Drgas O."/>
            <person name="Orlowska M."/>
            <person name="Perlinska-Lenart U."/>
            <person name="Aleksandrzak-Piekarczyk T."/>
            <person name="Szatraj K."/>
            <person name="Zielenkiewicz U."/>
            <person name="Pilsyk S."/>
            <person name="Malc E."/>
            <person name="Mieczkowski P."/>
            <person name="Kruszewska J.S."/>
            <person name="Biernat P."/>
            <person name="Pawlowska J."/>
        </authorList>
    </citation>
    <scope>NUCLEOTIDE SEQUENCE</scope>
    <source>
        <strain evidence="11">WA0000018081</strain>
    </source>
</reference>
<feature type="transmembrane region" description="Helical" evidence="9">
    <location>
        <begin position="343"/>
        <end position="368"/>
    </location>
</feature>
<evidence type="ECO:0000256" key="9">
    <source>
        <dbReference type="SAM" id="Phobius"/>
    </source>
</evidence>
<protein>
    <recommendedName>
        <fullName evidence="10">Cas1p 10 TM acyl transferase domain-containing protein</fullName>
    </recommendedName>
</protein>
<dbReference type="EMBL" id="JAEPRE010000267">
    <property type="protein sequence ID" value="KAG2229507.1"/>
    <property type="molecule type" value="Genomic_DNA"/>
</dbReference>